<dbReference type="GO" id="GO:0050532">
    <property type="term" value="F:2-phosphosulfolactate phosphatase activity"/>
    <property type="evidence" value="ECO:0007669"/>
    <property type="project" value="UniProtKB-EC"/>
</dbReference>
<dbReference type="Proteomes" id="UP000448867">
    <property type="component" value="Unassembled WGS sequence"/>
</dbReference>
<dbReference type="EC" id="3.1.3.71" evidence="3"/>
<comment type="caution">
    <text evidence="8">The sequence shown here is derived from an EMBL/GenBank/DDBJ whole genome shotgun (WGS) entry which is preliminary data.</text>
</comment>
<dbReference type="GO" id="GO:0000287">
    <property type="term" value="F:magnesium ion binding"/>
    <property type="evidence" value="ECO:0007669"/>
    <property type="project" value="InterPro"/>
</dbReference>
<keyword evidence="9" id="KW-1185">Reference proteome</keyword>
<name>A0A7X2IYX0_9BACI</name>
<comment type="cofactor">
    <cofactor evidence="1">
        <name>Mg(2+)</name>
        <dbReference type="ChEBI" id="CHEBI:18420"/>
    </cofactor>
</comment>
<evidence type="ECO:0000256" key="3">
    <source>
        <dbReference type="ARBA" id="ARBA00012953"/>
    </source>
</evidence>
<dbReference type="EMBL" id="WKKI01000013">
    <property type="protein sequence ID" value="MRX72235.1"/>
    <property type="molecule type" value="Genomic_DNA"/>
</dbReference>
<reference evidence="8 9" key="1">
    <citation type="submission" date="2019-11" db="EMBL/GenBank/DDBJ databases">
        <title>Bacillus lacus genome.</title>
        <authorList>
            <person name="Allen C.J."/>
            <person name="Newman J.D."/>
        </authorList>
    </citation>
    <scope>NUCLEOTIDE SEQUENCE [LARGE SCALE GENOMIC DNA]</scope>
    <source>
        <strain evidence="8 9">KCTC 33946</strain>
    </source>
</reference>
<evidence type="ECO:0000256" key="4">
    <source>
        <dbReference type="ARBA" id="ARBA00021948"/>
    </source>
</evidence>
<dbReference type="InterPro" id="IPR036702">
    <property type="entry name" value="ComB-like_sf"/>
</dbReference>
<proteinExistence type="inferred from homology"/>
<evidence type="ECO:0000256" key="6">
    <source>
        <dbReference type="ARBA" id="ARBA00022842"/>
    </source>
</evidence>
<accession>A0A7X2IYX0</accession>
<evidence type="ECO:0000256" key="2">
    <source>
        <dbReference type="ARBA" id="ARBA00009997"/>
    </source>
</evidence>
<comment type="similarity">
    <text evidence="2">Belongs to the ComB family.</text>
</comment>
<dbReference type="RefSeq" id="WP_154307374.1">
    <property type="nucleotide sequence ID" value="NZ_WKKI01000013.1"/>
</dbReference>
<dbReference type="Pfam" id="PF04029">
    <property type="entry name" value="2-ph_phosp"/>
    <property type="match status" value="1"/>
</dbReference>
<organism evidence="8 9">
    <name type="scientific">Metabacillus lacus</name>
    <dbReference type="NCBI Taxonomy" id="1983721"/>
    <lineage>
        <taxon>Bacteria</taxon>
        <taxon>Bacillati</taxon>
        <taxon>Bacillota</taxon>
        <taxon>Bacilli</taxon>
        <taxon>Bacillales</taxon>
        <taxon>Bacillaceae</taxon>
        <taxon>Metabacillus</taxon>
    </lineage>
</organism>
<dbReference type="PANTHER" id="PTHR37311">
    <property type="entry name" value="2-PHOSPHOSULFOLACTATE PHOSPHATASE-RELATED"/>
    <property type="match status" value="1"/>
</dbReference>
<evidence type="ECO:0000313" key="9">
    <source>
        <dbReference type="Proteomes" id="UP000448867"/>
    </source>
</evidence>
<dbReference type="Gene3D" id="3.90.1560.10">
    <property type="entry name" value="ComB-like"/>
    <property type="match status" value="1"/>
</dbReference>
<dbReference type="InterPro" id="IPR005238">
    <property type="entry name" value="ComB-like"/>
</dbReference>
<comment type="catalytic activity">
    <reaction evidence="7">
        <text>(2R)-O-phospho-3-sulfolactate + H2O = (2R)-3-sulfolactate + phosphate</text>
        <dbReference type="Rhea" id="RHEA:23416"/>
        <dbReference type="ChEBI" id="CHEBI:15377"/>
        <dbReference type="ChEBI" id="CHEBI:15597"/>
        <dbReference type="ChEBI" id="CHEBI:43474"/>
        <dbReference type="ChEBI" id="CHEBI:58738"/>
        <dbReference type="EC" id="3.1.3.71"/>
    </reaction>
</comment>
<evidence type="ECO:0000256" key="7">
    <source>
        <dbReference type="ARBA" id="ARBA00033711"/>
    </source>
</evidence>
<gene>
    <name evidence="8" type="ORF">GJU40_08730</name>
</gene>
<dbReference type="OrthoDB" id="4913at2"/>
<dbReference type="PANTHER" id="PTHR37311:SF1">
    <property type="entry name" value="2-PHOSPHOSULFOLACTATE PHOSPHATASE-RELATED"/>
    <property type="match status" value="1"/>
</dbReference>
<keyword evidence="5" id="KW-0378">Hydrolase</keyword>
<evidence type="ECO:0000256" key="5">
    <source>
        <dbReference type="ARBA" id="ARBA00022801"/>
    </source>
</evidence>
<protein>
    <recommendedName>
        <fullName evidence="4">Probable 2-phosphosulfolactate phosphatase</fullName>
        <ecNumber evidence="3">3.1.3.71</ecNumber>
    </recommendedName>
</protein>
<keyword evidence="6" id="KW-0460">Magnesium</keyword>
<evidence type="ECO:0000256" key="1">
    <source>
        <dbReference type="ARBA" id="ARBA00001946"/>
    </source>
</evidence>
<dbReference type="AlphaFoldDB" id="A0A7X2IYX0"/>
<dbReference type="SUPFAM" id="SSF142823">
    <property type="entry name" value="ComB-like"/>
    <property type="match status" value="1"/>
</dbReference>
<sequence length="251" mass="26730">MNKIHVLYKKEEIKELQMKGKAAVVLDILLATSTIVTALAHGAKEIIPVKNSEEAEKCAAALEPGSYLLAGEYEGKTIQGFLDPNPASLLHVTEGKSLVLSTTNGTVAVAGSFAAEKVYIASLLNLSAVAAQLEAEAGGRTIVIICSGSSGRFCMEDFYGAGALIAKLLIAGERDLTDAARAALLFYNAYAGKAEEILLQSSTGKMLEQYGLNAIISFISREDVYTAVPVLKGSKLLGRGDEEWKKRTAWD</sequence>
<dbReference type="GO" id="GO:0050545">
    <property type="term" value="F:sulfopyruvate decarboxylase activity"/>
    <property type="evidence" value="ECO:0007669"/>
    <property type="project" value="TreeGrafter"/>
</dbReference>
<evidence type="ECO:0000313" key="8">
    <source>
        <dbReference type="EMBL" id="MRX72235.1"/>
    </source>
</evidence>